<evidence type="ECO:0000313" key="1">
    <source>
        <dbReference type="EMBL" id="EWH12285.1"/>
    </source>
</evidence>
<proteinExistence type="predicted"/>
<dbReference type="OrthoDB" id="5705783at2"/>
<name>W7R3S6_9ALTE</name>
<gene>
    <name evidence="1" type="ORF">DS2_01150</name>
</gene>
<accession>W7R3S6</accession>
<dbReference type="STRING" id="1328313.DS2_01150"/>
<organism evidence="1 2">
    <name type="scientific">Catenovulum agarivorans DS-2</name>
    <dbReference type="NCBI Taxonomy" id="1328313"/>
    <lineage>
        <taxon>Bacteria</taxon>
        <taxon>Pseudomonadati</taxon>
        <taxon>Pseudomonadota</taxon>
        <taxon>Gammaproteobacteria</taxon>
        <taxon>Alteromonadales</taxon>
        <taxon>Alteromonadaceae</taxon>
        <taxon>Catenovulum</taxon>
    </lineage>
</organism>
<dbReference type="InterPro" id="IPR012337">
    <property type="entry name" value="RNaseH-like_sf"/>
</dbReference>
<comment type="caution">
    <text evidence="1">The sequence shown here is derived from an EMBL/GenBank/DDBJ whole genome shotgun (WGS) entry which is preliminary data.</text>
</comment>
<dbReference type="AlphaFoldDB" id="W7R3S6"/>
<dbReference type="PATRIC" id="fig|1328313.3.peg.241"/>
<dbReference type="Proteomes" id="UP000019276">
    <property type="component" value="Unassembled WGS sequence"/>
</dbReference>
<dbReference type="EMBL" id="ARZY01000001">
    <property type="protein sequence ID" value="EWH12285.1"/>
    <property type="molecule type" value="Genomic_DNA"/>
</dbReference>
<dbReference type="RefSeq" id="WP_035012748.1">
    <property type="nucleotide sequence ID" value="NZ_ARZY01000001.1"/>
</dbReference>
<dbReference type="eggNOG" id="COG0847">
    <property type="taxonomic scope" value="Bacteria"/>
</dbReference>
<evidence type="ECO:0000313" key="2">
    <source>
        <dbReference type="Proteomes" id="UP000019276"/>
    </source>
</evidence>
<protein>
    <submittedName>
        <fullName evidence="1">Uncharacterized protein</fullName>
    </submittedName>
</protein>
<keyword evidence="2" id="KW-1185">Reference proteome</keyword>
<sequence>MINLPNIIDVEASGFGRGSYPIEVGVVLSSGRRFCSLIEPDESWTHWQRSAEDAHKISLQEVYLFGSSICSVADNLNCILRDQTVYSDAWGNDSSWIAKLFEFAGKVQAFKIESIVSILTEQQMEIWHDTKEALAAKSSQPRHRASNDAVLIQNTYYQTCAKLGLSKTIHVA</sequence>
<dbReference type="SUPFAM" id="SSF53098">
    <property type="entry name" value="Ribonuclease H-like"/>
    <property type="match status" value="1"/>
</dbReference>
<reference evidence="1 2" key="1">
    <citation type="journal article" date="2014" name="Genome Announc.">
        <title>Draft Genome Sequence of the Agar-Degrading Bacterium Catenovulum sp. Strain DS-2, Isolated from Intestines of Haliotis diversicolor.</title>
        <authorList>
            <person name="Shan D."/>
            <person name="Li X."/>
            <person name="Gu Z."/>
            <person name="Wei G."/>
            <person name="Gao Z."/>
            <person name="Shao Z."/>
        </authorList>
    </citation>
    <scope>NUCLEOTIDE SEQUENCE [LARGE SCALE GENOMIC DNA]</scope>
    <source>
        <strain evidence="1 2">DS-2</strain>
    </source>
</reference>